<evidence type="ECO:0000256" key="5">
    <source>
        <dbReference type="ARBA" id="ARBA00023273"/>
    </source>
</evidence>
<sequence>MLSVLFNVFQEVLTSAKVLDEATNLYRPTIRNDQLDVNNNIDATSPRVAKLSMNGPSRSQYFMNRSSIISDTNENCRNLKAMRNGCGARRFCSKFSSRLYQNKRREAVMLSKSKDLAKFTDSGDCTCNSTKACYFNSDNGDRCCNKNSVKSNIEYAFNTSNIQSGWQPPIVKCVTEKDTPVKNSTFNGIVQNNNGQKGVCTMHMTRKLQDDIDRRSYRPWDKKCRHMDIEDELDNGNTLQGYIKQLDRCKELLGNNCVLNTSTGIPVKEIVDHSKVVDPIRYCDIPNTESACSTNCPTECVDALSSVSDTFPLVIGDGQGLMEIHILSLQLLTSAKQILFRESDMCNVSLFINLDLWNQETASTPTLKCPKLNFNSSFVYRIPDLFSFFNYVLTELVMFQVNVYHMDTECYMVAAGKLCIKDILDYPQNKLHYIAPIKSVLPCSLGMDFGQLSLWVRLSCDVKQVAAFKKKLNLPMLPETEMEERSKTRHETVPPSLSQSSQPPPLPHSDPSKINDTSIVEQRTSKDTVPLHDPEMGFHLRSSPIAIMEKKDIITIDDIKHTEETTDENEDSAPSDVPPIIQKVKANPNDGSLSVVEFNTAIRTEPNKPTNLTKDDSNDSMQEVTDVLQEKFRLDMDRHTVQNNILKAMLDETTNPNITFIVVCEPIPEETDSKECVEVGLAYFNVREYALGNEEKIMSLPIHTPDGREQIGLLKVKKESMKVLRQLLEKDDDT</sequence>
<keyword evidence="10" id="KW-1185">Reference proteome</keyword>
<accession>A0A154P417</accession>
<feature type="domain" description="RPGRIP1 C-terminal" evidence="8">
    <location>
        <begin position="597"/>
        <end position="729"/>
    </location>
</feature>
<dbReference type="InterPro" id="IPR021656">
    <property type="entry name" value="C2-C2_1"/>
</dbReference>
<feature type="compositionally biased region" description="Basic and acidic residues" evidence="6">
    <location>
        <begin position="483"/>
        <end position="492"/>
    </location>
</feature>
<keyword evidence="3" id="KW-0175">Coiled coil</keyword>
<dbReference type="InterPro" id="IPR035892">
    <property type="entry name" value="C2_domain_sf"/>
</dbReference>
<keyword evidence="5" id="KW-0966">Cell projection</keyword>
<gene>
    <name evidence="9" type="ORF">WN55_10498</name>
</gene>
<proteinExistence type="inferred from homology"/>
<evidence type="ECO:0000313" key="10">
    <source>
        <dbReference type="Proteomes" id="UP000076502"/>
    </source>
</evidence>
<dbReference type="Gene3D" id="2.60.40.150">
    <property type="entry name" value="C2 domain"/>
    <property type="match status" value="2"/>
</dbReference>
<feature type="region of interest" description="Disordered" evidence="6">
    <location>
        <begin position="479"/>
        <end position="515"/>
    </location>
</feature>
<comment type="subcellular location">
    <subcellularLocation>
        <location evidence="1">Cell projection</location>
        <location evidence="1">Cilium</location>
    </subcellularLocation>
</comment>
<keyword evidence="4" id="KW-0969">Cilium</keyword>
<protein>
    <recommendedName>
        <fullName evidence="11">C2 domain-containing protein</fullName>
    </recommendedName>
</protein>
<dbReference type="InterPro" id="IPR041091">
    <property type="entry name" value="RPGRIP1_C"/>
</dbReference>
<evidence type="ECO:0000259" key="8">
    <source>
        <dbReference type="Pfam" id="PF18111"/>
    </source>
</evidence>
<dbReference type="PANTHER" id="PTHR14240">
    <property type="entry name" value="RETINITIS PIGMENTOSA GTPASE REGULATOR-INTERACTING PROTEIN"/>
    <property type="match status" value="1"/>
</dbReference>
<dbReference type="STRING" id="178035.A0A154P417"/>
<evidence type="ECO:0000259" key="7">
    <source>
        <dbReference type="Pfam" id="PF11618"/>
    </source>
</evidence>
<dbReference type="Pfam" id="PF11618">
    <property type="entry name" value="C2-C2_1"/>
    <property type="match status" value="1"/>
</dbReference>
<dbReference type="SUPFAM" id="SSF49562">
    <property type="entry name" value="C2 domain (Calcium/lipid-binding domain, CaLB)"/>
    <property type="match status" value="1"/>
</dbReference>
<name>A0A154P417_DUFNO</name>
<evidence type="ECO:0000256" key="3">
    <source>
        <dbReference type="ARBA" id="ARBA00023054"/>
    </source>
</evidence>
<evidence type="ECO:0000313" key="9">
    <source>
        <dbReference type="EMBL" id="KZC06587.1"/>
    </source>
</evidence>
<evidence type="ECO:0000256" key="6">
    <source>
        <dbReference type="SAM" id="MobiDB-lite"/>
    </source>
</evidence>
<evidence type="ECO:0000256" key="2">
    <source>
        <dbReference type="ARBA" id="ARBA00006042"/>
    </source>
</evidence>
<dbReference type="Proteomes" id="UP000076502">
    <property type="component" value="Unassembled WGS sequence"/>
</dbReference>
<dbReference type="EMBL" id="KQ434809">
    <property type="protein sequence ID" value="KZC06587.1"/>
    <property type="molecule type" value="Genomic_DNA"/>
</dbReference>
<evidence type="ECO:0008006" key="11">
    <source>
        <dbReference type="Google" id="ProtNLM"/>
    </source>
</evidence>
<dbReference type="GO" id="GO:0005929">
    <property type="term" value="C:cilium"/>
    <property type="evidence" value="ECO:0007669"/>
    <property type="project" value="UniProtKB-SubCell"/>
</dbReference>
<evidence type="ECO:0000256" key="1">
    <source>
        <dbReference type="ARBA" id="ARBA00004138"/>
    </source>
</evidence>
<comment type="similarity">
    <text evidence="2">Belongs to the RPGRIP1 family.</text>
</comment>
<dbReference type="GO" id="GO:0005856">
    <property type="term" value="C:cytoskeleton"/>
    <property type="evidence" value="ECO:0007669"/>
    <property type="project" value="UniProtKB-ARBA"/>
</dbReference>
<dbReference type="AlphaFoldDB" id="A0A154P417"/>
<organism evidence="9 10">
    <name type="scientific">Dufourea novaeangliae</name>
    <name type="common">Sweat bee</name>
    <dbReference type="NCBI Taxonomy" id="178035"/>
    <lineage>
        <taxon>Eukaryota</taxon>
        <taxon>Metazoa</taxon>
        <taxon>Ecdysozoa</taxon>
        <taxon>Arthropoda</taxon>
        <taxon>Hexapoda</taxon>
        <taxon>Insecta</taxon>
        <taxon>Pterygota</taxon>
        <taxon>Neoptera</taxon>
        <taxon>Endopterygota</taxon>
        <taxon>Hymenoptera</taxon>
        <taxon>Apocrita</taxon>
        <taxon>Aculeata</taxon>
        <taxon>Apoidea</taxon>
        <taxon>Anthophila</taxon>
        <taxon>Halictidae</taxon>
        <taxon>Rophitinae</taxon>
        <taxon>Dufourea</taxon>
    </lineage>
</organism>
<dbReference type="InterPro" id="IPR031139">
    <property type="entry name" value="RPGRIP1_fam"/>
</dbReference>
<reference evidence="9 10" key="1">
    <citation type="submission" date="2015-07" db="EMBL/GenBank/DDBJ databases">
        <title>The genome of Dufourea novaeangliae.</title>
        <authorList>
            <person name="Pan H."/>
            <person name="Kapheim K."/>
        </authorList>
    </citation>
    <scope>NUCLEOTIDE SEQUENCE [LARGE SCALE GENOMIC DNA]</scope>
    <source>
        <strain evidence="9">0120121106</strain>
        <tissue evidence="9">Whole body</tissue>
    </source>
</reference>
<dbReference type="Pfam" id="PF18111">
    <property type="entry name" value="RPGR1_C"/>
    <property type="match status" value="1"/>
</dbReference>
<feature type="domain" description="RPGR-interacting protein 1 first C2" evidence="7">
    <location>
        <begin position="316"/>
        <end position="459"/>
    </location>
</feature>
<evidence type="ECO:0000256" key="4">
    <source>
        <dbReference type="ARBA" id="ARBA00023069"/>
    </source>
</evidence>